<dbReference type="PANTHER" id="PTHR43377:SF1">
    <property type="entry name" value="BILIVERDIN REDUCTASE A"/>
    <property type="match status" value="1"/>
</dbReference>
<reference evidence="2" key="2">
    <citation type="submission" date="2019-02" db="EMBL/GenBank/DDBJ databases">
        <authorList>
            <person name="Chen S.-C."/>
            <person name="Chien H.-H."/>
            <person name="Lai M.-C."/>
        </authorList>
    </citation>
    <scope>NUCLEOTIDE SEQUENCE</scope>
    <source>
        <strain evidence="2">N2F9704</strain>
    </source>
</reference>
<accession>A0A8A3SAX5</accession>
<feature type="domain" description="Gfo/Idh/MocA-like oxidoreductase N-terminal" evidence="1">
    <location>
        <begin position="3"/>
        <end position="108"/>
    </location>
</feature>
<dbReference type="Gene3D" id="3.40.50.720">
    <property type="entry name" value="NAD(P)-binding Rossmann-like Domain"/>
    <property type="match status" value="1"/>
</dbReference>
<name>A0A8A3SAX5_9EURY</name>
<organism evidence="2 3">
    <name type="scientific">Methanofollis aquaemaris</name>
    <dbReference type="NCBI Taxonomy" id="126734"/>
    <lineage>
        <taxon>Archaea</taxon>
        <taxon>Methanobacteriati</taxon>
        <taxon>Methanobacteriota</taxon>
        <taxon>Stenosarchaea group</taxon>
        <taxon>Methanomicrobia</taxon>
        <taxon>Methanomicrobiales</taxon>
        <taxon>Methanomicrobiaceae</taxon>
        <taxon>Methanofollis</taxon>
    </lineage>
</organism>
<dbReference type="InterPro" id="IPR036291">
    <property type="entry name" value="NAD(P)-bd_dom_sf"/>
</dbReference>
<dbReference type="GeneID" id="76424774"/>
<dbReference type="SUPFAM" id="SSF51735">
    <property type="entry name" value="NAD(P)-binding Rossmann-fold domains"/>
    <property type="match status" value="1"/>
</dbReference>
<reference evidence="2" key="1">
    <citation type="journal article" date="2001" name="Int. J. Syst. Evol. Microbiol.">
        <title>Methanofollis aquaemaris sp. nov., a methanogen isolated from an aquaculture fish pond.</title>
        <authorList>
            <person name="Lai M.C."/>
            <person name="Chen S.C."/>
        </authorList>
    </citation>
    <scope>NUCLEOTIDE SEQUENCE</scope>
    <source>
        <strain evidence="2">N2F9704</strain>
    </source>
</reference>
<evidence type="ECO:0000313" key="2">
    <source>
        <dbReference type="EMBL" id="QSZ68436.1"/>
    </source>
</evidence>
<dbReference type="InterPro" id="IPR051450">
    <property type="entry name" value="Gfo/Idh/MocA_Oxidoreductases"/>
</dbReference>
<dbReference type="GO" id="GO:0000166">
    <property type="term" value="F:nucleotide binding"/>
    <property type="evidence" value="ECO:0007669"/>
    <property type="project" value="InterPro"/>
</dbReference>
<evidence type="ECO:0000259" key="1">
    <source>
        <dbReference type="Pfam" id="PF01408"/>
    </source>
</evidence>
<protein>
    <submittedName>
        <fullName evidence="2">Gfo/Idh/MocA family oxidoreductase</fullName>
    </submittedName>
</protein>
<sequence length="304" mass="33119">MDAGVIGTGAMGRNHVRVYTELKEVGTTYVYDLDTAAAEEVAAATGAEVCRSMDELLSKAECVSVCVPTPYHFRTAGELIAAGVHTLVEKPICLTAEEGAALIAMIPDDVVVGVGHIERFNPIVTEIAGLVHDPLYVAFHRHNPASARVTGSSVVEDLMIHDIDVAFNILFPDQEYTLQATGTADVASALATFGTTPVYLSASRKSSKKVRSIYIEEENRTIEADFMAQEVYVYRKPCTYDQTNGLYHQENIIEKLLVNKVEPLKTELQTFVRCARDQKPFPVTPAQGLANVQVCDAIREGVAL</sequence>
<dbReference type="PANTHER" id="PTHR43377">
    <property type="entry name" value="BILIVERDIN REDUCTASE A"/>
    <property type="match status" value="1"/>
</dbReference>
<dbReference type="InterPro" id="IPR000683">
    <property type="entry name" value="Gfo/Idh/MocA-like_OxRdtase_N"/>
</dbReference>
<dbReference type="KEGG" id="maqe:RJ40_10380"/>
<dbReference type="RefSeq" id="WP_265582566.1">
    <property type="nucleotide sequence ID" value="NZ_CP036172.1"/>
</dbReference>
<dbReference type="Proteomes" id="UP001042704">
    <property type="component" value="Chromosome"/>
</dbReference>
<proteinExistence type="predicted"/>
<dbReference type="AlphaFoldDB" id="A0A8A3SAX5"/>
<gene>
    <name evidence="2" type="ORF">RJ40_10380</name>
</gene>
<keyword evidence="3" id="KW-1185">Reference proteome</keyword>
<dbReference type="Pfam" id="PF01408">
    <property type="entry name" value="GFO_IDH_MocA"/>
    <property type="match status" value="1"/>
</dbReference>
<dbReference type="Gene3D" id="3.30.360.10">
    <property type="entry name" value="Dihydrodipicolinate Reductase, domain 2"/>
    <property type="match status" value="1"/>
</dbReference>
<dbReference type="EMBL" id="CP036172">
    <property type="protein sequence ID" value="QSZ68436.1"/>
    <property type="molecule type" value="Genomic_DNA"/>
</dbReference>
<evidence type="ECO:0000313" key="3">
    <source>
        <dbReference type="Proteomes" id="UP001042704"/>
    </source>
</evidence>